<evidence type="ECO:0000256" key="4">
    <source>
        <dbReference type="ARBA" id="ARBA00016218"/>
    </source>
</evidence>
<protein>
    <recommendedName>
        <fullName evidence="4">2-amino-4-hydroxy-6-hydroxymethyldihydropteridine pyrophosphokinase</fullName>
        <ecNumber evidence="3">2.7.6.3</ecNumber>
    </recommendedName>
    <alternativeName>
        <fullName evidence="11">6-hydroxymethyl-7,8-dihydropterin pyrophosphokinase</fullName>
    </alternativeName>
    <alternativeName>
        <fullName evidence="12">7,8-dihydro-6-hydroxymethylpterin-pyrophosphokinase</fullName>
    </alternativeName>
</protein>
<evidence type="ECO:0000256" key="3">
    <source>
        <dbReference type="ARBA" id="ARBA00013253"/>
    </source>
</evidence>
<keyword evidence="8" id="KW-0067">ATP-binding</keyword>
<keyword evidence="15" id="KW-1185">Reference proteome</keyword>
<keyword evidence="7 14" id="KW-0418">Kinase</keyword>
<evidence type="ECO:0000256" key="11">
    <source>
        <dbReference type="ARBA" id="ARBA00029766"/>
    </source>
</evidence>
<proteinExistence type="inferred from homology"/>
<dbReference type="GO" id="GO:0003848">
    <property type="term" value="F:2-amino-4-hydroxy-6-hydroxymethyldihydropteridine diphosphokinase activity"/>
    <property type="evidence" value="ECO:0007669"/>
    <property type="project" value="UniProtKB-EC"/>
</dbReference>
<dbReference type="InterPro" id="IPR000550">
    <property type="entry name" value="Hppk"/>
</dbReference>
<organism evidence="14 15">
    <name type="scientific">Luteolibacter luteus</name>
    <dbReference type="NCBI Taxonomy" id="2728835"/>
    <lineage>
        <taxon>Bacteria</taxon>
        <taxon>Pseudomonadati</taxon>
        <taxon>Verrucomicrobiota</taxon>
        <taxon>Verrucomicrobiia</taxon>
        <taxon>Verrucomicrobiales</taxon>
        <taxon>Verrucomicrobiaceae</taxon>
        <taxon>Luteolibacter</taxon>
    </lineage>
</organism>
<keyword evidence="5 14" id="KW-0808">Transferase</keyword>
<evidence type="ECO:0000259" key="13">
    <source>
        <dbReference type="PROSITE" id="PS00794"/>
    </source>
</evidence>
<dbReference type="GO" id="GO:0016301">
    <property type="term" value="F:kinase activity"/>
    <property type="evidence" value="ECO:0007669"/>
    <property type="project" value="UniProtKB-KW"/>
</dbReference>
<dbReference type="PROSITE" id="PS00794">
    <property type="entry name" value="HPPK"/>
    <property type="match status" value="1"/>
</dbReference>
<comment type="function">
    <text evidence="10">Catalyzes the transfer of pyrophosphate from adenosine triphosphate (ATP) to 6-hydroxymethyl-7,8-dihydropterin, an enzymatic step in folate biosynthesis pathway.</text>
</comment>
<keyword evidence="9" id="KW-0289">Folate biosynthesis</keyword>
<accession>A0A858RD30</accession>
<dbReference type="SUPFAM" id="SSF55083">
    <property type="entry name" value="6-hydroxymethyl-7,8-dihydropterin pyrophosphokinase, HPPK"/>
    <property type="match status" value="1"/>
</dbReference>
<evidence type="ECO:0000256" key="10">
    <source>
        <dbReference type="ARBA" id="ARBA00029409"/>
    </source>
</evidence>
<dbReference type="GO" id="GO:0046656">
    <property type="term" value="P:folic acid biosynthetic process"/>
    <property type="evidence" value="ECO:0007669"/>
    <property type="project" value="UniProtKB-KW"/>
</dbReference>
<evidence type="ECO:0000256" key="1">
    <source>
        <dbReference type="ARBA" id="ARBA00005051"/>
    </source>
</evidence>
<dbReference type="Gene3D" id="3.30.70.560">
    <property type="entry name" value="7,8-Dihydro-6-hydroxymethylpterin-pyrophosphokinase HPPK"/>
    <property type="match status" value="1"/>
</dbReference>
<evidence type="ECO:0000256" key="8">
    <source>
        <dbReference type="ARBA" id="ARBA00022840"/>
    </source>
</evidence>
<evidence type="ECO:0000256" key="9">
    <source>
        <dbReference type="ARBA" id="ARBA00022909"/>
    </source>
</evidence>
<evidence type="ECO:0000256" key="12">
    <source>
        <dbReference type="ARBA" id="ARBA00033413"/>
    </source>
</evidence>
<comment type="similarity">
    <text evidence="2">Belongs to the HPPK family.</text>
</comment>
<dbReference type="AlphaFoldDB" id="A0A858RD30"/>
<gene>
    <name evidence="14" type="primary">folK</name>
    <name evidence="14" type="ORF">HHL09_02200</name>
</gene>
<dbReference type="Pfam" id="PF01288">
    <property type="entry name" value="HPPK"/>
    <property type="match status" value="1"/>
</dbReference>
<dbReference type="Proteomes" id="UP000501812">
    <property type="component" value="Chromosome"/>
</dbReference>
<dbReference type="EMBL" id="CP051774">
    <property type="protein sequence ID" value="QJE94642.1"/>
    <property type="molecule type" value="Genomic_DNA"/>
</dbReference>
<dbReference type="RefSeq" id="WP_169452863.1">
    <property type="nucleotide sequence ID" value="NZ_CP051774.1"/>
</dbReference>
<dbReference type="EC" id="2.7.6.3" evidence="3"/>
<dbReference type="UniPathway" id="UPA00077">
    <property type="reaction ID" value="UER00155"/>
</dbReference>
<dbReference type="KEGG" id="luo:HHL09_02200"/>
<keyword evidence="6" id="KW-0547">Nucleotide-binding</keyword>
<evidence type="ECO:0000313" key="14">
    <source>
        <dbReference type="EMBL" id="QJE94642.1"/>
    </source>
</evidence>
<feature type="domain" description="7,8-dihydro-6-hydroxymethylpterin-pyrophosphokinase" evidence="13">
    <location>
        <begin position="101"/>
        <end position="112"/>
    </location>
</feature>
<dbReference type="CDD" id="cd00483">
    <property type="entry name" value="HPPK"/>
    <property type="match status" value="1"/>
</dbReference>
<sequence>MSEVLQSSVSRETRVGIALGSNLGNRLRHLQEARDLLKNVAVPGSLIQAPVFQTEPVDCPDDSPDFYNTVVEIGYKGTPHDLLDATQAIEFRLGRTTVPVRNAPRVIDVDILYFGEERIEGEILDLPHPRLTSRRFVLQPLAEIRPDLILPGDQVSIAEHLRHLDSNEPPLVTVQAVW</sequence>
<reference evidence="14 15" key="1">
    <citation type="submission" date="2020-04" db="EMBL/GenBank/DDBJ databases">
        <title>Luteolibacter sp. G-1-1-1 isolated from soil.</title>
        <authorList>
            <person name="Dahal R.H."/>
        </authorList>
    </citation>
    <scope>NUCLEOTIDE SEQUENCE [LARGE SCALE GENOMIC DNA]</scope>
    <source>
        <strain evidence="14 15">G-1-1-1</strain>
    </source>
</reference>
<dbReference type="PANTHER" id="PTHR43071">
    <property type="entry name" value="2-AMINO-4-HYDROXY-6-HYDROXYMETHYLDIHYDROPTERIDINE PYROPHOSPHOKINASE"/>
    <property type="match status" value="1"/>
</dbReference>
<evidence type="ECO:0000256" key="7">
    <source>
        <dbReference type="ARBA" id="ARBA00022777"/>
    </source>
</evidence>
<evidence type="ECO:0000313" key="15">
    <source>
        <dbReference type="Proteomes" id="UP000501812"/>
    </source>
</evidence>
<dbReference type="GO" id="GO:0005524">
    <property type="term" value="F:ATP binding"/>
    <property type="evidence" value="ECO:0007669"/>
    <property type="project" value="UniProtKB-KW"/>
</dbReference>
<evidence type="ECO:0000256" key="6">
    <source>
        <dbReference type="ARBA" id="ARBA00022741"/>
    </source>
</evidence>
<comment type="pathway">
    <text evidence="1">Cofactor biosynthesis; tetrahydrofolate biosynthesis; 2-amino-4-hydroxy-6-hydroxymethyl-7,8-dihydropteridine diphosphate from 7,8-dihydroneopterin triphosphate: step 4/4.</text>
</comment>
<evidence type="ECO:0000256" key="2">
    <source>
        <dbReference type="ARBA" id="ARBA00005810"/>
    </source>
</evidence>
<dbReference type="PANTHER" id="PTHR43071:SF1">
    <property type="entry name" value="2-AMINO-4-HYDROXY-6-HYDROXYMETHYLDIHYDROPTERIDINE PYROPHOSPHOKINASE"/>
    <property type="match status" value="1"/>
</dbReference>
<dbReference type="NCBIfam" id="TIGR01498">
    <property type="entry name" value="folK"/>
    <property type="match status" value="1"/>
</dbReference>
<evidence type="ECO:0000256" key="5">
    <source>
        <dbReference type="ARBA" id="ARBA00022679"/>
    </source>
</evidence>
<dbReference type="GO" id="GO:0046654">
    <property type="term" value="P:tetrahydrofolate biosynthetic process"/>
    <property type="evidence" value="ECO:0007669"/>
    <property type="project" value="UniProtKB-UniPathway"/>
</dbReference>
<name>A0A858RD30_9BACT</name>
<dbReference type="InterPro" id="IPR035907">
    <property type="entry name" value="Hppk_sf"/>
</dbReference>